<organism evidence="1 2">
    <name type="scientific">Talaromyces atroroseus</name>
    <dbReference type="NCBI Taxonomy" id="1441469"/>
    <lineage>
        <taxon>Eukaryota</taxon>
        <taxon>Fungi</taxon>
        <taxon>Dikarya</taxon>
        <taxon>Ascomycota</taxon>
        <taxon>Pezizomycotina</taxon>
        <taxon>Eurotiomycetes</taxon>
        <taxon>Eurotiomycetidae</taxon>
        <taxon>Eurotiales</taxon>
        <taxon>Trichocomaceae</taxon>
        <taxon>Talaromyces</taxon>
        <taxon>Talaromyces sect. Trachyspermi</taxon>
    </lineage>
</organism>
<keyword evidence="2" id="KW-1185">Reference proteome</keyword>
<dbReference type="GeneID" id="31002618"/>
<dbReference type="EMBL" id="LFMY01000003">
    <property type="protein sequence ID" value="OKL62276.1"/>
    <property type="molecule type" value="Genomic_DNA"/>
</dbReference>
<gene>
    <name evidence="1" type="ORF">UA08_02863</name>
</gene>
<dbReference type="AlphaFoldDB" id="A0A225B4U0"/>
<evidence type="ECO:0000313" key="2">
    <source>
        <dbReference type="Proteomes" id="UP000214365"/>
    </source>
</evidence>
<comment type="caution">
    <text evidence="1">The sequence shown here is derived from an EMBL/GenBank/DDBJ whole genome shotgun (WGS) entry which is preliminary data.</text>
</comment>
<accession>A0A225B4U0</accession>
<dbReference type="RefSeq" id="XP_020122397.1">
    <property type="nucleotide sequence ID" value="XM_020264952.1"/>
</dbReference>
<dbReference type="Proteomes" id="UP000214365">
    <property type="component" value="Unassembled WGS sequence"/>
</dbReference>
<reference evidence="1 2" key="1">
    <citation type="submission" date="2015-06" db="EMBL/GenBank/DDBJ databases">
        <title>Talaromyces atroroseus IBT 11181 draft genome.</title>
        <authorList>
            <person name="Rasmussen K.B."/>
            <person name="Rasmussen S."/>
            <person name="Petersen B."/>
            <person name="Sicheritz-Ponten T."/>
            <person name="Mortensen U.H."/>
            <person name="Thrane U."/>
        </authorList>
    </citation>
    <scope>NUCLEOTIDE SEQUENCE [LARGE SCALE GENOMIC DNA]</scope>
    <source>
        <strain evidence="1 2">IBT 11181</strain>
    </source>
</reference>
<protein>
    <submittedName>
        <fullName evidence="1">Uncharacterized protein</fullName>
    </submittedName>
</protein>
<name>A0A225B4U0_TALAT</name>
<evidence type="ECO:0000313" key="1">
    <source>
        <dbReference type="EMBL" id="OKL62276.1"/>
    </source>
</evidence>
<proteinExistence type="predicted"/>
<dbReference type="OrthoDB" id="2935237at2759"/>
<sequence length="206" mass="23523">MNEALCSILSGEDEWSYDSDGRTIKFNQDGTGELWCRCELVVWIAADFTWKSIKQPPLDPTVIESSLKTAKASPALLGQLNLEITLVKRLPEWTRTSTLARNTLVNEHSLTDAAFEPKLYTVRFERGNFMVPWFLEGPKSQYHLSPRFELRLLFDKSPYPPRSEWKKPDGGPDSGQFWEHKEFVGRKSSELKRPINEVISAACTVS</sequence>